<reference evidence="2" key="1">
    <citation type="submission" date="2009-03" db="EMBL/GenBank/DDBJ databases">
        <title>Complete genome sequence of Edwardsiella ictaluri 93-146.</title>
        <authorList>
            <person name="Williams M.L."/>
            <person name="Gillaspy A.F."/>
            <person name="Dyer D.W."/>
            <person name="Thune R.L."/>
            <person name="Waldbieser G.C."/>
            <person name="Schuster S.C."/>
            <person name="Gipson J."/>
            <person name="Zaitshik J."/>
            <person name="Landry C."/>
            <person name="Lawrence M.L."/>
        </authorList>
    </citation>
    <scope>NUCLEOTIDE SEQUENCE [LARGE SCALE GENOMIC DNA]</scope>
    <source>
        <strain evidence="2">93-146</strain>
    </source>
</reference>
<proteinExistence type="predicted"/>
<sequence>MPLNKCQKSDLFTAQAWRGHNGALAVLTGNYGGKKTLKSPQEAG</sequence>
<protein>
    <submittedName>
        <fullName evidence="1">Uncharacterized protein</fullName>
    </submittedName>
</protein>
<dbReference type="KEGG" id="eic:NT01EI_3116"/>
<evidence type="ECO:0000313" key="1">
    <source>
        <dbReference type="EMBL" id="ACR70266.1"/>
    </source>
</evidence>
<dbReference type="AlphaFoldDB" id="C5BAQ9"/>
<accession>C5BAQ9</accession>
<dbReference type="HOGENOM" id="CLU_3215527_0_0_6"/>
<name>C5BAQ9_EDWI9</name>
<evidence type="ECO:0000313" key="2">
    <source>
        <dbReference type="Proteomes" id="UP000001485"/>
    </source>
</evidence>
<gene>
    <name evidence="1" type="ordered locus">NT01EI_3116</name>
</gene>
<organism evidence="1 2">
    <name type="scientific">Edwardsiella ictaluri (strain 93-146)</name>
    <dbReference type="NCBI Taxonomy" id="634503"/>
    <lineage>
        <taxon>Bacteria</taxon>
        <taxon>Pseudomonadati</taxon>
        <taxon>Pseudomonadota</taxon>
        <taxon>Gammaproteobacteria</taxon>
        <taxon>Enterobacterales</taxon>
        <taxon>Hafniaceae</taxon>
        <taxon>Edwardsiella</taxon>
    </lineage>
</organism>
<dbReference type="EMBL" id="CP001600">
    <property type="protein sequence ID" value="ACR70266.1"/>
    <property type="molecule type" value="Genomic_DNA"/>
</dbReference>
<reference evidence="1 2" key="2">
    <citation type="journal article" date="2012" name="J. Bacteriol.">
        <title>Genome Sequence of Edwardsiella ictaluri 93-146, a Strain Associated with a Natural Channel Catfish Outbreak of Enteric Septicemia of Catfish.</title>
        <authorList>
            <person name="Williams M.L."/>
            <person name="Gillaspy A.F."/>
            <person name="Dyer D.W."/>
            <person name="Thune R.L."/>
            <person name="Waldbieser G.C."/>
            <person name="Schuster S.C."/>
            <person name="Gipson J."/>
            <person name="Zaitshik J."/>
            <person name="Landry C."/>
            <person name="Banes M.M."/>
            <person name="Lawrence M.L."/>
        </authorList>
    </citation>
    <scope>NUCLEOTIDE SEQUENCE [LARGE SCALE GENOMIC DNA]</scope>
    <source>
        <strain evidence="1 2">93-146</strain>
    </source>
</reference>
<dbReference type="Proteomes" id="UP000001485">
    <property type="component" value="Chromosome"/>
</dbReference>